<dbReference type="Gene3D" id="2.30.42.10">
    <property type="match status" value="1"/>
</dbReference>
<feature type="region of interest" description="Disordered" evidence="1">
    <location>
        <begin position="526"/>
        <end position="546"/>
    </location>
</feature>
<dbReference type="EMBL" id="BNCQ01000010">
    <property type="protein sequence ID" value="GIM01800.1"/>
    <property type="molecule type" value="Genomic_DNA"/>
</dbReference>
<feature type="region of interest" description="Disordered" evidence="1">
    <location>
        <begin position="275"/>
        <end position="398"/>
    </location>
</feature>
<dbReference type="SUPFAM" id="SSF50156">
    <property type="entry name" value="PDZ domain-like"/>
    <property type="match status" value="1"/>
</dbReference>
<proteinExistence type="predicted"/>
<reference evidence="3" key="1">
    <citation type="journal article" date="2021" name="Proc. Natl. Acad. Sci. U.S.A.">
        <title>Three genomes in the algal genus Volvox reveal the fate of a haploid sex-determining region after a transition to homothallism.</title>
        <authorList>
            <person name="Yamamoto K."/>
            <person name="Hamaji T."/>
            <person name="Kawai-Toyooka H."/>
            <person name="Matsuzaki R."/>
            <person name="Takahashi F."/>
            <person name="Nishimura Y."/>
            <person name="Kawachi M."/>
            <person name="Noguchi H."/>
            <person name="Minakuchi Y."/>
            <person name="Umen J.G."/>
            <person name="Toyoda A."/>
            <person name="Nozaki H."/>
        </authorList>
    </citation>
    <scope>NUCLEOTIDE SEQUENCE</scope>
    <source>
        <strain evidence="3">NIES-3785</strain>
    </source>
</reference>
<feature type="compositionally biased region" description="Low complexity" evidence="1">
    <location>
        <begin position="301"/>
        <end position="317"/>
    </location>
</feature>
<evidence type="ECO:0000313" key="3">
    <source>
        <dbReference type="EMBL" id="GIM01800.1"/>
    </source>
</evidence>
<dbReference type="AlphaFoldDB" id="A0A8J4G7X9"/>
<protein>
    <recommendedName>
        <fullName evidence="2">PDZ domain-containing protein</fullName>
    </recommendedName>
</protein>
<sequence length="568" mass="57131">MLHRPSLPVTAQVASTSGCRPPARACLWAVGPAGEKLHLPHMPQWTMLPGLRSALSVPGPRTSAARRDSAVFRHPGELDLNLREYMVVLEKPVGLTLAPDPKTGQVVIQDIKPNSPAQKCGLIQVGDVVKCCSAVFGDDMWVAADIRRVRWAINSRLGDVKLLLERGRRLEGGLTAWYCGGKAGVATRERDGMQLPYAFNGTTSPEEAASLVELPGAGRTLQAVFHRNTITQPPPSRRASTVAAARSVAVQRLRRELSEVRNMRVLDLEAIRKRSGTPDGFVLPPTGPSVGAQSGGGSSGIGAAAAAASSSSPRAPSSGGGSDGPPPPVVDVVAPPAPSFASGGGAGNGSPNGSPNGSNGNGNSNGGVGDGGGSGLLSGLKLGPDSTGSGAAVAAGPSSDATKKKVVSFLPWLLVACGRLEHRDIATIASSRSLGAILELSLTRSQQSSGCGPTATAAAIADSSSSGNGSSSGVKDSSSSSSSSKGGSYLVVRGSDLAPLASDVGRVSYQDLLAVATAAANPTGGGAGGGVLSPPPPPPNPIGGGGGLGSSTMAFLNRSIFLSLRPSM</sequence>
<name>A0A8J4G7X9_9CHLO</name>
<dbReference type="PROSITE" id="PS51257">
    <property type="entry name" value="PROKAR_LIPOPROTEIN"/>
    <property type="match status" value="1"/>
</dbReference>
<feature type="non-terminal residue" evidence="3">
    <location>
        <position position="1"/>
    </location>
</feature>
<accession>A0A8J4G7X9</accession>
<feature type="domain" description="PDZ" evidence="2">
    <location>
        <begin position="77"/>
        <end position="129"/>
    </location>
</feature>
<evidence type="ECO:0000256" key="1">
    <source>
        <dbReference type="SAM" id="MobiDB-lite"/>
    </source>
</evidence>
<feature type="region of interest" description="Disordered" evidence="1">
    <location>
        <begin position="445"/>
        <end position="487"/>
    </location>
</feature>
<dbReference type="PROSITE" id="PS50106">
    <property type="entry name" value="PDZ"/>
    <property type="match status" value="1"/>
</dbReference>
<dbReference type="InterPro" id="IPR001478">
    <property type="entry name" value="PDZ"/>
</dbReference>
<dbReference type="InterPro" id="IPR036034">
    <property type="entry name" value="PDZ_sf"/>
</dbReference>
<evidence type="ECO:0000313" key="4">
    <source>
        <dbReference type="Proteomes" id="UP000722791"/>
    </source>
</evidence>
<feature type="compositionally biased region" description="Gly residues" evidence="1">
    <location>
        <begin position="359"/>
        <end position="376"/>
    </location>
</feature>
<feature type="compositionally biased region" description="Low complexity" evidence="1">
    <location>
        <begin position="388"/>
        <end position="398"/>
    </location>
</feature>
<evidence type="ECO:0000259" key="2">
    <source>
        <dbReference type="PROSITE" id="PS50106"/>
    </source>
</evidence>
<dbReference type="Proteomes" id="UP000722791">
    <property type="component" value="Unassembled WGS sequence"/>
</dbReference>
<feature type="compositionally biased region" description="Low complexity" evidence="1">
    <location>
        <begin position="463"/>
        <end position="487"/>
    </location>
</feature>
<organism evidence="3 4">
    <name type="scientific">Volvox reticuliferus</name>
    <dbReference type="NCBI Taxonomy" id="1737510"/>
    <lineage>
        <taxon>Eukaryota</taxon>
        <taxon>Viridiplantae</taxon>
        <taxon>Chlorophyta</taxon>
        <taxon>core chlorophytes</taxon>
        <taxon>Chlorophyceae</taxon>
        <taxon>CS clade</taxon>
        <taxon>Chlamydomonadales</taxon>
        <taxon>Volvocaceae</taxon>
        <taxon>Volvox</taxon>
    </lineage>
</organism>
<comment type="caution">
    <text evidence="3">The sequence shown here is derived from an EMBL/GenBank/DDBJ whole genome shotgun (WGS) entry which is preliminary data.</text>
</comment>
<dbReference type="PANTHER" id="PTHR47661">
    <property type="entry name" value="PHOSPHOGLUCAN PHOSPHATASE LSF1, CHLOROPLASTIC"/>
    <property type="match status" value="1"/>
</dbReference>
<dbReference type="PANTHER" id="PTHR47661:SF2">
    <property type="entry name" value="PHOSPHOGLUCAN PHOSPHATASE LSF1, CHLOROPLASTIC"/>
    <property type="match status" value="1"/>
</dbReference>
<gene>
    <name evidence="3" type="ORF">Vretimale_6585</name>
</gene>